<evidence type="ECO:0000313" key="2">
    <source>
        <dbReference type="EMBL" id="TCG11077.1"/>
    </source>
</evidence>
<dbReference type="AlphaFoldDB" id="A0A4R0XTI9"/>
<dbReference type="OrthoDB" id="5514786at2"/>
<dbReference type="EMBL" id="PSZP01000014">
    <property type="protein sequence ID" value="TCG11077.1"/>
    <property type="molecule type" value="Genomic_DNA"/>
</dbReference>
<organism evidence="2 3">
    <name type="scientific">Mycoplasma todarodis</name>
    <dbReference type="NCBI Taxonomy" id="1937191"/>
    <lineage>
        <taxon>Bacteria</taxon>
        <taxon>Bacillati</taxon>
        <taxon>Mycoplasmatota</taxon>
        <taxon>Mollicutes</taxon>
        <taxon>Mycoplasmataceae</taxon>
        <taxon>Mycoplasma</taxon>
    </lineage>
</organism>
<protein>
    <recommendedName>
        <fullName evidence="1">PD-(D/E)XK nuclease domain-containing protein</fullName>
    </recommendedName>
</protein>
<dbReference type="Proteomes" id="UP000291072">
    <property type="component" value="Unassembled WGS sequence"/>
</dbReference>
<comment type="caution">
    <text evidence="2">The sequence shown here is derived from an EMBL/GenBank/DDBJ whole genome shotgun (WGS) entry which is preliminary data.</text>
</comment>
<dbReference type="RefSeq" id="WP_131613467.1">
    <property type="nucleotide sequence ID" value="NZ_PSZP01000014.1"/>
</dbReference>
<accession>A0A4R0XTI9</accession>
<keyword evidence="3" id="KW-1185">Reference proteome</keyword>
<gene>
    <name evidence="2" type="ORF">C4B25_02410</name>
</gene>
<name>A0A4R0XTI9_9MOLU</name>
<reference evidence="2 3" key="1">
    <citation type="submission" date="2018-02" db="EMBL/GenBank/DDBJ databases">
        <title>Mycoplasma marinum and Mycoplasma todarodis sp. nov., moderately halophilic and psychrotolerant mycoplasmas isolated from cephalopods.</title>
        <authorList>
            <person name="Viver T."/>
        </authorList>
    </citation>
    <scope>NUCLEOTIDE SEQUENCE [LARGE SCALE GENOMIC DNA]</scope>
    <source>
        <strain evidence="2 3">5H</strain>
    </source>
</reference>
<proteinExistence type="predicted"/>
<dbReference type="InterPro" id="IPR046821">
    <property type="entry name" value="PDDEXK_11"/>
</dbReference>
<sequence length="206" mass="24096">MNNIKINKGTGAGGAKTNLNGLKWEESTYLGNALKTLGYNLELTDEIKKIKKGSTTTLLEIRKNDEHFGYYGQQGQLYKMLQLVFPNKMNNEFIETVLSKKINPDGFIYNSRTNTLHIFEKKWQQVPGSVDEKLQTAPFKRTMFKKLLSNVDTEVTYQYILSSYFKQKQYENIKEYYESLVNEKEKYGVWIQNLNLDQLKIEDFLK</sequence>
<evidence type="ECO:0000313" key="3">
    <source>
        <dbReference type="Proteomes" id="UP000291072"/>
    </source>
</evidence>
<feature type="domain" description="PD-(D/E)XK nuclease" evidence="1">
    <location>
        <begin position="79"/>
        <end position="134"/>
    </location>
</feature>
<evidence type="ECO:0000259" key="1">
    <source>
        <dbReference type="Pfam" id="PF20472"/>
    </source>
</evidence>
<dbReference type="Pfam" id="PF20472">
    <property type="entry name" value="PDDEXK_11"/>
    <property type="match status" value="1"/>
</dbReference>